<dbReference type="GO" id="GO:0000786">
    <property type="term" value="C:nucleosome"/>
    <property type="evidence" value="ECO:0007669"/>
    <property type="project" value="UniProtKB-KW"/>
</dbReference>
<keyword evidence="4" id="KW-0158">Chromosome</keyword>
<feature type="transmembrane region" description="Helical" evidence="11">
    <location>
        <begin position="336"/>
        <end position="357"/>
    </location>
</feature>
<dbReference type="GO" id="GO:0006397">
    <property type="term" value="P:mRNA processing"/>
    <property type="evidence" value="ECO:0007669"/>
    <property type="project" value="UniProtKB-ARBA"/>
</dbReference>
<dbReference type="Gene3D" id="1.10.20.10">
    <property type="entry name" value="Histone, subunit A"/>
    <property type="match status" value="1"/>
</dbReference>
<evidence type="ECO:0000256" key="6">
    <source>
        <dbReference type="ARBA" id="ARBA00023242"/>
    </source>
</evidence>
<dbReference type="SMART" id="SM00414">
    <property type="entry name" value="H2A"/>
    <property type="match status" value="1"/>
</dbReference>
<dbReference type="Proteomes" id="UP000694542">
    <property type="component" value="Chromosome X"/>
</dbReference>
<feature type="compositionally biased region" description="Basic residues" evidence="10">
    <location>
        <begin position="283"/>
        <end position="307"/>
    </location>
</feature>
<feature type="region of interest" description="Disordered" evidence="10">
    <location>
        <begin position="188"/>
        <end position="307"/>
    </location>
</feature>
<dbReference type="SUPFAM" id="SSF47113">
    <property type="entry name" value="Histone-fold"/>
    <property type="match status" value="1"/>
</dbReference>
<dbReference type="InterPro" id="IPR009072">
    <property type="entry name" value="Histone-fold"/>
</dbReference>
<dbReference type="InterPro" id="IPR002119">
    <property type="entry name" value="Histone_H2A"/>
</dbReference>
<reference evidence="12" key="2">
    <citation type="submission" date="2025-08" db="UniProtKB">
        <authorList>
            <consortium name="Ensembl"/>
        </authorList>
    </citation>
    <scope>IDENTIFICATION</scope>
</reference>
<dbReference type="Ensembl" id="ENSCAFT00040039228.1">
    <property type="protein sequence ID" value="ENSCAFP00040034216.1"/>
    <property type="gene ID" value="ENSCAFG00040021156.1"/>
</dbReference>
<accession>A0A8C0TCR3</accession>
<dbReference type="PANTHER" id="PTHR23430">
    <property type="entry name" value="HISTONE H2A"/>
    <property type="match status" value="1"/>
</dbReference>
<comment type="similarity">
    <text evidence="3">Belongs to the histone H2A family.</text>
</comment>
<comment type="subunit">
    <text evidence="8">The nucleosome is a histone octamer containing two molecules each of H2A, H2B, H3 and H4 assembled in one H3-H4 heterotetramer and two H2A-H2B heterodimers. May be incorporated into a proportion of nucleosomes, replacing one or more H2A molecules.</text>
</comment>
<evidence type="ECO:0000256" key="5">
    <source>
        <dbReference type="ARBA" id="ARBA00023125"/>
    </source>
</evidence>
<evidence type="ECO:0000256" key="4">
    <source>
        <dbReference type="ARBA" id="ARBA00022454"/>
    </source>
</evidence>
<evidence type="ECO:0000313" key="12">
    <source>
        <dbReference type="Ensembl" id="ENSCAFP00040034216.1"/>
    </source>
</evidence>
<dbReference type="PRINTS" id="PR00620">
    <property type="entry name" value="HISTONEH2A"/>
</dbReference>
<keyword evidence="5" id="KW-0238">DNA-binding</keyword>
<evidence type="ECO:0000313" key="13">
    <source>
        <dbReference type="Proteomes" id="UP000694542"/>
    </source>
</evidence>
<feature type="compositionally biased region" description="Low complexity" evidence="10">
    <location>
        <begin position="72"/>
        <end position="84"/>
    </location>
</feature>
<evidence type="ECO:0000256" key="7">
    <source>
        <dbReference type="ARBA" id="ARBA00023269"/>
    </source>
</evidence>
<evidence type="ECO:0000256" key="10">
    <source>
        <dbReference type="SAM" id="MobiDB-lite"/>
    </source>
</evidence>
<evidence type="ECO:0000256" key="3">
    <source>
        <dbReference type="ARBA" id="ARBA00010691"/>
    </source>
</evidence>
<dbReference type="GO" id="GO:0006334">
    <property type="term" value="P:nucleosome assembly"/>
    <property type="evidence" value="ECO:0007669"/>
    <property type="project" value="UniProtKB-ARBA"/>
</dbReference>
<keyword evidence="11" id="KW-1133">Transmembrane helix</keyword>
<dbReference type="GO" id="GO:0030527">
    <property type="term" value="F:structural constituent of chromatin"/>
    <property type="evidence" value="ECO:0007669"/>
    <property type="project" value="InterPro"/>
</dbReference>
<comment type="subcellular location">
    <subcellularLocation>
        <location evidence="2">Chromosome</location>
    </subcellularLocation>
    <subcellularLocation>
        <location evidence="1">Nucleus</location>
    </subcellularLocation>
</comment>
<feature type="region of interest" description="Disordered" evidence="10">
    <location>
        <begin position="72"/>
        <end position="110"/>
    </location>
</feature>
<feature type="compositionally biased region" description="Low complexity" evidence="10">
    <location>
        <begin position="257"/>
        <end position="276"/>
    </location>
</feature>
<evidence type="ECO:0000256" key="1">
    <source>
        <dbReference type="ARBA" id="ARBA00004123"/>
    </source>
</evidence>
<evidence type="ECO:0000256" key="2">
    <source>
        <dbReference type="ARBA" id="ARBA00004286"/>
    </source>
</evidence>
<dbReference type="GO" id="GO:0046982">
    <property type="term" value="F:protein heterodimerization activity"/>
    <property type="evidence" value="ECO:0007669"/>
    <property type="project" value="InterPro"/>
</dbReference>
<proteinExistence type="inferred from homology"/>
<sequence length="401" mass="42084">MSGVHVGARELLHARGWRPMPSARRRASDFPPFLAGEGRANEDAVTSSDLRVTACAAGRGGGVAFIRSGASSPAAQSSGAAGPARRTAVHPGAPLCAPTPSFGSAARARGPSLRSLRSVSAARGRTFCSPRPVSPQPEVGLCSPRSDTLQPEFGLSAARGRSLCSLRPVCLQPLPRLSAARGRCLSVRSPMSLQPKPHVPAARRPTVRSPGSPQPEARGSAARRPSVRSPGSPQPEARGSAARRPSVRSPGSPQPEARGSAARRPSVPSRAAAGPQPEAPRRAPPRPRARLRGSRGGRAGRPRSCRSRSARAGLAFSVCQMERLLRAGRYAKRLGASAPIFLAAVIQFLTATVLGLAGDEARHRRTAYITPELVDRALHNHELLSGLFTMTTVSQVAPARY</sequence>
<dbReference type="GO" id="GO:0000791">
    <property type="term" value="C:euchromatin"/>
    <property type="evidence" value="ECO:0007669"/>
    <property type="project" value="UniProtKB-ARBA"/>
</dbReference>
<keyword evidence="6" id="KW-0539">Nucleus</keyword>
<gene>
    <name evidence="12" type="primary">LOC119878040</name>
</gene>
<evidence type="ECO:0000256" key="9">
    <source>
        <dbReference type="ARBA" id="ARBA00077360"/>
    </source>
</evidence>
<dbReference type="GO" id="GO:0005634">
    <property type="term" value="C:nucleus"/>
    <property type="evidence" value="ECO:0007669"/>
    <property type="project" value="UniProtKB-SubCell"/>
</dbReference>
<dbReference type="CDD" id="cd00074">
    <property type="entry name" value="HFD_H2A"/>
    <property type="match status" value="1"/>
</dbReference>
<organism evidence="12 13">
    <name type="scientific">Canis lupus familiaris</name>
    <name type="common">Dog</name>
    <name type="synonym">Canis familiaris</name>
    <dbReference type="NCBI Taxonomy" id="9615"/>
    <lineage>
        <taxon>Eukaryota</taxon>
        <taxon>Metazoa</taxon>
        <taxon>Chordata</taxon>
        <taxon>Craniata</taxon>
        <taxon>Vertebrata</taxon>
        <taxon>Euteleostomi</taxon>
        <taxon>Mammalia</taxon>
        <taxon>Eutheria</taxon>
        <taxon>Laurasiatheria</taxon>
        <taxon>Carnivora</taxon>
        <taxon>Caniformia</taxon>
        <taxon>Canidae</taxon>
        <taxon>Canis</taxon>
    </lineage>
</organism>
<evidence type="ECO:0000256" key="11">
    <source>
        <dbReference type="SAM" id="Phobius"/>
    </source>
</evidence>
<feature type="region of interest" description="Disordered" evidence="10">
    <location>
        <begin position="124"/>
        <end position="145"/>
    </location>
</feature>
<dbReference type="AlphaFoldDB" id="A0A8C0TCR3"/>
<reference evidence="12" key="1">
    <citation type="submission" date="2018-10" db="EMBL/GenBank/DDBJ databases">
        <title>De novo assembly of a Great Dane genome.</title>
        <authorList>
            <person name="Kidd J.M."/>
            <person name="Pendleton A.L."/>
            <person name="Shen F."/>
            <person name="Emery S."/>
        </authorList>
    </citation>
    <scope>NUCLEOTIDE SEQUENCE [LARGE SCALE GENOMIC DNA]</scope>
    <source>
        <strain evidence="12">Great Dane</strain>
    </source>
</reference>
<name>A0A8C0TCR3_CANLF</name>
<evidence type="ECO:0000256" key="8">
    <source>
        <dbReference type="ARBA" id="ARBA00062445"/>
    </source>
</evidence>
<keyword evidence="11" id="KW-0812">Transmembrane</keyword>
<keyword evidence="7" id="KW-0544">Nucleosome core</keyword>
<dbReference type="FunFam" id="1.10.20.10:FF:000097">
    <property type="entry name" value="Histone H2A"/>
    <property type="match status" value="1"/>
</dbReference>
<dbReference type="GO" id="GO:0003677">
    <property type="term" value="F:DNA binding"/>
    <property type="evidence" value="ECO:0007669"/>
    <property type="project" value="UniProtKB-KW"/>
</dbReference>
<protein>
    <recommendedName>
        <fullName evidence="9">H2A Barr body-deficient</fullName>
    </recommendedName>
</protein>
<keyword evidence="11" id="KW-0472">Membrane</keyword>